<dbReference type="GO" id="GO:0005975">
    <property type="term" value="P:carbohydrate metabolic process"/>
    <property type="evidence" value="ECO:0007669"/>
    <property type="project" value="UniProtKB-UniRule"/>
</dbReference>
<dbReference type="InterPro" id="IPR039104">
    <property type="entry name" value="6PGL"/>
</dbReference>
<dbReference type="InParanoid" id="B8C1W9"/>
<dbReference type="Pfam" id="PF01182">
    <property type="entry name" value="Glucosamine_iso"/>
    <property type="match status" value="1"/>
</dbReference>
<dbReference type="PANTHER" id="PTHR11054">
    <property type="entry name" value="6-PHOSPHOGLUCONOLACTONASE"/>
    <property type="match status" value="1"/>
</dbReference>
<dbReference type="GO" id="GO:0009051">
    <property type="term" value="P:pentose-phosphate shunt, oxidative branch"/>
    <property type="evidence" value="ECO:0000318"/>
    <property type="project" value="GO_Central"/>
</dbReference>
<reference evidence="4 5" key="2">
    <citation type="journal article" date="2008" name="Nature">
        <title>The Phaeodactylum genome reveals the evolutionary history of diatom genomes.</title>
        <authorList>
            <person name="Bowler C."/>
            <person name="Allen A.E."/>
            <person name="Badger J.H."/>
            <person name="Grimwood J."/>
            <person name="Jabbari K."/>
            <person name="Kuo A."/>
            <person name="Maheswari U."/>
            <person name="Martens C."/>
            <person name="Maumus F."/>
            <person name="Otillar R.P."/>
            <person name="Rayko E."/>
            <person name="Salamov A."/>
            <person name="Vandepoele K."/>
            <person name="Beszteri B."/>
            <person name="Gruber A."/>
            <person name="Heijde M."/>
            <person name="Katinka M."/>
            <person name="Mock T."/>
            <person name="Valentin K."/>
            <person name="Verret F."/>
            <person name="Berges J.A."/>
            <person name="Brownlee C."/>
            <person name="Cadoret J.P."/>
            <person name="Chiovitti A."/>
            <person name="Choi C.J."/>
            <person name="Coesel S."/>
            <person name="De Martino A."/>
            <person name="Detter J.C."/>
            <person name="Durkin C."/>
            <person name="Falciatore A."/>
            <person name="Fournet J."/>
            <person name="Haruta M."/>
            <person name="Huysman M.J."/>
            <person name="Jenkins B.D."/>
            <person name="Jiroutova K."/>
            <person name="Jorgensen R.E."/>
            <person name="Joubert Y."/>
            <person name="Kaplan A."/>
            <person name="Kroger N."/>
            <person name="Kroth P.G."/>
            <person name="La Roche J."/>
            <person name="Lindquist E."/>
            <person name="Lommer M."/>
            <person name="Martin-Jezequel V."/>
            <person name="Lopez P.J."/>
            <person name="Lucas S."/>
            <person name="Mangogna M."/>
            <person name="McGinnis K."/>
            <person name="Medlin L.K."/>
            <person name="Montsant A."/>
            <person name="Oudot-Le Secq M.P."/>
            <person name="Napoli C."/>
            <person name="Obornik M."/>
            <person name="Parker M.S."/>
            <person name="Petit J.L."/>
            <person name="Porcel B.M."/>
            <person name="Poulsen N."/>
            <person name="Robison M."/>
            <person name="Rychlewski L."/>
            <person name="Rynearson T.A."/>
            <person name="Schmutz J."/>
            <person name="Shapiro H."/>
            <person name="Siaut M."/>
            <person name="Stanley M."/>
            <person name="Sussman M.R."/>
            <person name="Taylor A.R."/>
            <person name="Vardi A."/>
            <person name="von Dassow P."/>
            <person name="Vyverman W."/>
            <person name="Willis A."/>
            <person name="Wyrwicz L.S."/>
            <person name="Rokhsar D.S."/>
            <person name="Weissenbach J."/>
            <person name="Armbrust E.V."/>
            <person name="Green B.R."/>
            <person name="Van de Peer Y."/>
            <person name="Grigoriev I.V."/>
        </authorList>
    </citation>
    <scope>NUCLEOTIDE SEQUENCE [LARGE SCALE GENOMIC DNA]</scope>
    <source>
        <strain evidence="4 5">CCMP1335</strain>
    </source>
</reference>
<evidence type="ECO:0000256" key="1">
    <source>
        <dbReference type="ARBA" id="ARBA00010662"/>
    </source>
</evidence>
<organism evidence="4 5">
    <name type="scientific">Thalassiosira pseudonana</name>
    <name type="common">Marine diatom</name>
    <name type="synonym">Cyclotella nana</name>
    <dbReference type="NCBI Taxonomy" id="35128"/>
    <lineage>
        <taxon>Eukaryota</taxon>
        <taxon>Sar</taxon>
        <taxon>Stramenopiles</taxon>
        <taxon>Ochrophyta</taxon>
        <taxon>Bacillariophyta</taxon>
        <taxon>Coscinodiscophyceae</taxon>
        <taxon>Thalassiosirophycidae</taxon>
        <taxon>Thalassiosirales</taxon>
        <taxon>Thalassiosiraceae</taxon>
        <taxon>Thalassiosira</taxon>
    </lineage>
</organism>
<dbReference type="GeneID" id="7451726"/>
<evidence type="ECO:0000256" key="2">
    <source>
        <dbReference type="RuleBase" id="RU365095"/>
    </source>
</evidence>
<dbReference type="GO" id="GO:0017057">
    <property type="term" value="F:6-phosphogluconolactonase activity"/>
    <property type="evidence" value="ECO:0000318"/>
    <property type="project" value="GO_Central"/>
</dbReference>
<comment type="similarity">
    <text evidence="1 2">Belongs to the glucosamine/galactosamine-6-phosphate isomerase family. 6-phosphogluconolactonase subfamily.</text>
</comment>
<comment type="pathway">
    <text evidence="2">Carbohydrate degradation; pentose phosphate pathway; D-ribulose 5-phosphate from D-glucose 6-phosphate (oxidative stage): step 2/3.</text>
</comment>
<name>B8C1W9_THAPS</name>
<dbReference type="RefSeq" id="XP_002290087.1">
    <property type="nucleotide sequence ID" value="XM_002290051.1"/>
</dbReference>
<keyword evidence="5" id="KW-1185">Reference proteome</keyword>
<dbReference type="AlphaFoldDB" id="B8C1W9"/>
<dbReference type="PaxDb" id="35128-Thaps262408"/>
<dbReference type="NCBIfam" id="TIGR01198">
    <property type="entry name" value="pgl"/>
    <property type="match status" value="1"/>
</dbReference>
<dbReference type="STRING" id="35128.B8C1W9"/>
<reference evidence="4 5" key="1">
    <citation type="journal article" date="2004" name="Science">
        <title>The genome of the diatom Thalassiosira pseudonana: ecology, evolution, and metabolism.</title>
        <authorList>
            <person name="Armbrust E.V."/>
            <person name="Berges J.A."/>
            <person name="Bowler C."/>
            <person name="Green B.R."/>
            <person name="Martinez D."/>
            <person name="Putnam N.H."/>
            <person name="Zhou S."/>
            <person name="Allen A.E."/>
            <person name="Apt K.E."/>
            <person name="Bechner M."/>
            <person name="Brzezinski M.A."/>
            <person name="Chaal B.K."/>
            <person name="Chiovitti A."/>
            <person name="Davis A.K."/>
            <person name="Demarest M.S."/>
            <person name="Detter J.C."/>
            <person name="Glavina T."/>
            <person name="Goodstein D."/>
            <person name="Hadi M.Z."/>
            <person name="Hellsten U."/>
            <person name="Hildebrand M."/>
            <person name="Jenkins B.D."/>
            <person name="Jurka J."/>
            <person name="Kapitonov V.V."/>
            <person name="Kroger N."/>
            <person name="Lau W.W."/>
            <person name="Lane T.W."/>
            <person name="Larimer F.W."/>
            <person name="Lippmeier J.C."/>
            <person name="Lucas S."/>
            <person name="Medina M."/>
            <person name="Montsant A."/>
            <person name="Obornik M."/>
            <person name="Parker M.S."/>
            <person name="Palenik B."/>
            <person name="Pazour G.J."/>
            <person name="Richardson P.M."/>
            <person name="Rynearson T.A."/>
            <person name="Saito M.A."/>
            <person name="Schwartz D.C."/>
            <person name="Thamatrakoln K."/>
            <person name="Valentin K."/>
            <person name="Vardi A."/>
            <person name="Wilkerson F.P."/>
            <person name="Rokhsar D.S."/>
        </authorList>
    </citation>
    <scope>NUCLEOTIDE SEQUENCE [LARGE SCALE GENOMIC DNA]</scope>
    <source>
        <strain evidence="4 5">CCMP1335</strain>
    </source>
</reference>
<dbReference type="FunFam" id="3.40.50.1360:FF:000056">
    <property type="entry name" value="6-phosphogluconolactonase"/>
    <property type="match status" value="1"/>
</dbReference>
<dbReference type="InterPro" id="IPR037171">
    <property type="entry name" value="NagB/RpiA_transferase-like"/>
</dbReference>
<dbReference type="KEGG" id="tps:THAPSDRAFT_5080"/>
<accession>B8C1W9</accession>
<feature type="domain" description="Glucosamine/galactosamine-6-phosphate isomerase" evidence="3">
    <location>
        <begin position="22"/>
        <end position="240"/>
    </location>
</feature>
<dbReference type="InterPro" id="IPR006148">
    <property type="entry name" value="Glc/Gal-6P_isomerase"/>
</dbReference>
<dbReference type="GO" id="GO:0005829">
    <property type="term" value="C:cytosol"/>
    <property type="evidence" value="ECO:0000318"/>
    <property type="project" value="GO_Central"/>
</dbReference>
<keyword evidence="2" id="KW-0378">Hydrolase</keyword>
<dbReference type="SUPFAM" id="SSF100950">
    <property type="entry name" value="NagB/RpiA/CoA transferase-like"/>
    <property type="match status" value="1"/>
</dbReference>
<comment type="function">
    <text evidence="2">Hydrolysis of 6-phosphogluconolactone to 6-phosphogluconate.</text>
</comment>
<evidence type="ECO:0000313" key="5">
    <source>
        <dbReference type="Proteomes" id="UP000001449"/>
    </source>
</evidence>
<dbReference type="HOGENOM" id="CLU_053947_0_1_1"/>
<sequence>MASPNLSPGGVYRCKVLVSSSKSAVGTVLSDTIVQQCRSALQSRDVFTIALSGGSLPSFLQSLPAAFETAGVDPQWQKWHVLLADERCVASTDADSNLKAIRENFTDGAPIPGCQVYGIDESLLSSTEAMATAYEGTVVKPLLDKSGGILDSVVLGFGPDGHTCSLFPNHPLLNEQIRLVASIDDSPKPPPSRITLTFPVLNKFSRQVIFCGAGSSKSPILQSVFGVFRPLPDDPIGKVDAGSKAYLVEMNDPPPYPCAMVRPETGTLVWVVDAEAAKEQMAV</sequence>
<dbReference type="EMBL" id="CM000642">
    <property type="protein sequence ID" value="EED91839.1"/>
    <property type="molecule type" value="Genomic_DNA"/>
</dbReference>
<dbReference type="CDD" id="cd01400">
    <property type="entry name" value="6PGL"/>
    <property type="match status" value="1"/>
</dbReference>
<evidence type="ECO:0000259" key="3">
    <source>
        <dbReference type="Pfam" id="PF01182"/>
    </source>
</evidence>
<proteinExistence type="inferred from homology"/>
<dbReference type="PANTHER" id="PTHR11054:SF22">
    <property type="entry name" value="6-PHOSPHOGLUCONOLACTONASE 3, CHLOROPLASTIC"/>
    <property type="match status" value="1"/>
</dbReference>
<dbReference type="EC" id="3.1.1.31" evidence="2"/>
<dbReference type="eggNOG" id="KOG3147">
    <property type="taxonomic scope" value="Eukaryota"/>
</dbReference>
<dbReference type="InterPro" id="IPR005900">
    <property type="entry name" value="6-phosphogluconolactonase_DevB"/>
</dbReference>
<dbReference type="Proteomes" id="UP000001449">
    <property type="component" value="Chromosome 5"/>
</dbReference>
<dbReference type="UniPathway" id="UPA00115">
    <property type="reaction ID" value="UER00409"/>
</dbReference>
<protein>
    <recommendedName>
        <fullName evidence="2">6-phosphogluconolactonase</fullName>
        <shortName evidence="2">6PGL</shortName>
        <ecNumber evidence="2">3.1.1.31</ecNumber>
    </recommendedName>
</protein>
<comment type="catalytic activity">
    <reaction evidence="2">
        <text>6-phospho-D-glucono-1,5-lactone + H2O = 6-phospho-D-gluconate + H(+)</text>
        <dbReference type="Rhea" id="RHEA:12556"/>
        <dbReference type="ChEBI" id="CHEBI:15377"/>
        <dbReference type="ChEBI" id="CHEBI:15378"/>
        <dbReference type="ChEBI" id="CHEBI:57955"/>
        <dbReference type="ChEBI" id="CHEBI:58759"/>
        <dbReference type="EC" id="3.1.1.31"/>
    </reaction>
</comment>
<evidence type="ECO:0000313" key="4">
    <source>
        <dbReference type="EMBL" id="EED91839.1"/>
    </source>
</evidence>
<gene>
    <name evidence="4" type="ORF">THAPSDRAFT_5080</name>
</gene>
<dbReference type="Gene3D" id="3.40.50.1360">
    <property type="match status" value="1"/>
</dbReference>